<evidence type="ECO:0000256" key="3">
    <source>
        <dbReference type="ARBA" id="ARBA00022630"/>
    </source>
</evidence>
<gene>
    <name evidence="8" type="ORF">N8I77_001400</name>
</gene>
<comment type="cofactor">
    <cofactor evidence="1">
        <name>FAD</name>
        <dbReference type="ChEBI" id="CHEBI:57692"/>
    </cofactor>
</comment>
<evidence type="ECO:0000256" key="1">
    <source>
        <dbReference type="ARBA" id="ARBA00001974"/>
    </source>
</evidence>
<dbReference type="InterPro" id="IPR050416">
    <property type="entry name" value="FAD-linked_Oxidoreductase"/>
</dbReference>
<dbReference type="SUPFAM" id="SSF56176">
    <property type="entry name" value="FAD-binding/transporter-associated domain-like"/>
    <property type="match status" value="1"/>
</dbReference>
<dbReference type="GO" id="GO:0071949">
    <property type="term" value="F:FAD binding"/>
    <property type="evidence" value="ECO:0007669"/>
    <property type="project" value="InterPro"/>
</dbReference>
<feature type="chain" id="PRO_5042120866" description="FAD-binding PCMH-type domain-containing protein" evidence="6">
    <location>
        <begin position="23"/>
        <end position="523"/>
    </location>
</feature>
<dbReference type="InterPro" id="IPR016169">
    <property type="entry name" value="FAD-bd_PCMH_sub2"/>
</dbReference>
<evidence type="ECO:0000259" key="7">
    <source>
        <dbReference type="PROSITE" id="PS51387"/>
    </source>
</evidence>
<dbReference type="InterPro" id="IPR036318">
    <property type="entry name" value="FAD-bd_PCMH-like_sf"/>
</dbReference>
<evidence type="ECO:0000256" key="6">
    <source>
        <dbReference type="SAM" id="SignalP"/>
    </source>
</evidence>
<accession>A0AAD9SQV5</accession>
<reference evidence="8" key="1">
    <citation type="submission" date="2023-06" db="EMBL/GenBank/DDBJ databases">
        <authorList>
            <person name="Noh H."/>
        </authorList>
    </citation>
    <scope>NUCLEOTIDE SEQUENCE</scope>
    <source>
        <strain evidence="8">DUCC20226</strain>
    </source>
</reference>
<evidence type="ECO:0000256" key="2">
    <source>
        <dbReference type="ARBA" id="ARBA00005466"/>
    </source>
</evidence>
<organism evidence="8 9">
    <name type="scientific">Phomopsis amygdali</name>
    <name type="common">Fusicoccum amygdali</name>
    <dbReference type="NCBI Taxonomy" id="1214568"/>
    <lineage>
        <taxon>Eukaryota</taxon>
        <taxon>Fungi</taxon>
        <taxon>Dikarya</taxon>
        <taxon>Ascomycota</taxon>
        <taxon>Pezizomycotina</taxon>
        <taxon>Sordariomycetes</taxon>
        <taxon>Sordariomycetidae</taxon>
        <taxon>Diaporthales</taxon>
        <taxon>Diaporthaceae</taxon>
        <taxon>Diaporthe</taxon>
    </lineage>
</organism>
<name>A0AAD9SQV5_PHOAM</name>
<dbReference type="PANTHER" id="PTHR42973:SF9">
    <property type="entry name" value="FAD-BINDING PCMH-TYPE DOMAIN-CONTAINING PROTEIN-RELATED"/>
    <property type="match status" value="1"/>
</dbReference>
<evidence type="ECO:0000256" key="5">
    <source>
        <dbReference type="ARBA" id="ARBA00023002"/>
    </source>
</evidence>
<sequence>MPRYTLLKGLLILTCLVSALYGHEPEIRKSSGISPPDQAVVGRYSDTESNFTAFVNELGPQLSPEASITLVGAQDFDELTARWTSWAAPSFRATVQVYTEEDVSNTIQLSNKFELPWLAVSGRHGGIRSLRKLDAGVQINLDHLDQLVIKSDGKTVTIGGGMTTKRITDALWEQGKWTATGACECTSLAGPMLGGGHGFLQNRFGLALDNLASARVVLGNGSVLTASDETHQDLFWALRGAGHNFGIVTEVEFRIHDVPVDKNWIFADMLFTSDKVEEVFEVTNKINNRGNQPIEIVNIIEYRHMRDIDPKLPVIELLFLYEGTQEEAETYLGLYRAIGTESSTIVNATYPDFSRLFRFSEQDAACLEGQLTVQRFPVDLEVYNTTTQKEVLIKFGGIIAENPFLNNSFILWENYGSTAVKKVPDESTAFPDRFNAYLTSPALIYVNSTSEKDEIARQAGEELRSMTVAGRQDGKLFAYVNYANGYETLEELYGHDSWRVEKLRKLKQVYNPDSRLNFYAPIA</sequence>
<proteinExistence type="inferred from homology"/>
<keyword evidence="4" id="KW-0274">FAD</keyword>
<dbReference type="Gene3D" id="3.30.465.10">
    <property type="match status" value="1"/>
</dbReference>
<comment type="similarity">
    <text evidence="2">Belongs to the oxygen-dependent FAD-linked oxidoreductase family.</text>
</comment>
<dbReference type="Gene3D" id="3.40.462.20">
    <property type="match status" value="1"/>
</dbReference>
<comment type="caution">
    <text evidence="8">The sequence shown here is derived from an EMBL/GenBank/DDBJ whole genome shotgun (WGS) entry which is preliminary data.</text>
</comment>
<dbReference type="EMBL" id="JAUJFL010000001">
    <property type="protein sequence ID" value="KAK2614591.1"/>
    <property type="molecule type" value="Genomic_DNA"/>
</dbReference>
<dbReference type="PROSITE" id="PS51387">
    <property type="entry name" value="FAD_PCMH"/>
    <property type="match status" value="1"/>
</dbReference>
<keyword evidence="3" id="KW-0285">Flavoprotein</keyword>
<dbReference type="InterPro" id="IPR006094">
    <property type="entry name" value="Oxid_FAD_bind_N"/>
</dbReference>
<dbReference type="GO" id="GO:0016491">
    <property type="term" value="F:oxidoreductase activity"/>
    <property type="evidence" value="ECO:0007669"/>
    <property type="project" value="UniProtKB-KW"/>
</dbReference>
<dbReference type="AlphaFoldDB" id="A0AAD9SQV5"/>
<keyword evidence="6" id="KW-0732">Signal</keyword>
<dbReference type="PANTHER" id="PTHR42973">
    <property type="entry name" value="BINDING OXIDOREDUCTASE, PUTATIVE (AFU_ORTHOLOGUE AFUA_1G17690)-RELATED"/>
    <property type="match status" value="1"/>
</dbReference>
<dbReference type="Pfam" id="PF01565">
    <property type="entry name" value="FAD_binding_4"/>
    <property type="match status" value="1"/>
</dbReference>
<evidence type="ECO:0000313" key="9">
    <source>
        <dbReference type="Proteomes" id="UP001265746"/>
    </source>
</evidence>
<dbReference type="InterPro" id="IPR016166">
    <property type="entry name" value="FAD-bd_PCMH"/>
</dbReference>
<evidence type="ECO:0000256" key="4">
    <source>
        <dbReference type="ARBA" id="ARBA00022827"/>
    </source>
</evidence>
<evidence type="ECO:0000313" key="8">
    <source>
        <dbReference type="EMBL" id="KAK2614591.1"/>
    </source>
</evidence>
<dbReference type="Proteomes" id="UP001265746">
    <property type="component" value="Unassembled WGS sequence"/>
</dbReference>
<feature type="signal peptide" evidence="6">
    <location>
        <begin position="1"/>
        <end position="22"/>
    </location>
</feature>
<protein>
    <recommendedName>
        <fullName evidence="7">FAD-binding PCMH-type domain-containing protein</fullName>
    </recommendedName>
</protein>
<keyword evidence="5" id="KW-0560">Oxidoreductase</keyword>
<feature type="domain" description="FAD-binding PCMH-type" evidence="7">
    <location>
        <begin position="87"/>
        <end position="258"/>
    </location>
</feature>
<keyword evidence="9" id="KW-1185">Reference proteome</keyword>